<proteinExistence type="predicted"/>
<dbReference type="EMBL" id="GBRH01208890">
    <property type="protein sequence ID" value="JAD89005.1"/>
    <property type="molecule type" value="Transcribed_RNA"/>
</dbReference>
<evidence type="ECO:0000313" key="2">
    <source>
        <dbReference type="EMBL" id="JAD89005.1"/>
    </source>
</evidence>
<keyword evidence="1" id="KW-0472">Membrane</keyword>
<reference evidence="2" key="2">
    <citation type="journal article" date="2015" name="Data Brief">
        <title>Shoot transcriptome of the giant reed, Arundo donax.</title>
        <authorList>
            <person name="Barrero R.A."/>
            <person name="Guerrero F.D."/>
            <person name="Moolhuijzen P."/>
            <person name="Goolsby J.A."/>
            <person name="Tidwell J."/>
            <person name="Bellgard S.E."/>
            <person name="Bellgard M.I."/>
        </authorList>
    </citation>
    <scope>NUCLEOTIDE SEQUENCE</scope>
    <source>
        <tissue evidence="2">Shoot tissue taken approximately 20 cm above the soil surface</tissue>
    </source>
</reference>
<keyword evidence="1" id="KW-0812">Transmembrane</keyword>
<reference evidence="2" key="1">
    <citation type="submission" date="2014-09" db="EMBL/GenBank/DDBJ databases">
        <authorList>
            <person name="Magalhaes I.L.F."/>
            <person name="Oliveira U."/>
            <person name="Santos F.R."/>
            <person name="Vidigal T.H.D.A."/>
            <person name="Brescovit A.D."/>
            <person name="Santos A.J."/>
        </authorList>
    </citation>
    <scope>NUCLEOTIDE SEQUENCE</scope>
    <source>
        <tissue evidence="2">Shoot tissue taken approximately 20 cm above the soil surface</tissue>
    </source>
</reference>
<sequence length="97" mass="11145">MKWIGYDNILFNGINAKWQACLLFSYQDGCYYFQARPLRSPPFPSHGSVSSHSRARLTRAQRVFLWALSSCFGCRCLHLGVVYPLVHAWSEISCSLR</sequence>
<dbReference type="AlphaFoldDB" id="A0A0A9DTK7"/>
<name>A0A0A9DTK7_ARUDO</name>
<evidence type="ECO:0000256" key="1">
    <source>
        <dbReference type="SAM" id="Phobius"/>
    </source>
</evidence>
<organism evidence="2">
    <name type="scientific">Arundo donax</name>
    <name type="common">Giant reed</name>
    <name type="synonym">Donax arundinaceus</name>
    <dbReference type="NCBI Taxonomy" id="35708"/>
    <lineage>
        <taxon>Eukaryota</taxon>
        <taxon>Viridiplantae</taxon>
        <taxon>Streptophyta</taxon>
        <taxon>Embryophyta</taxon>
        <taxon>Tracheophyta</taxon>
        <taxon>Spermatophyta</taxon>
        <taxon>Magnoliopsida</taxon>
        <taxon>Liliopsida</taxon>
        <taxon>Poales</taxon>
        <taxon>Poaceae</taxon>
        <taxon>PACMAD clade</taxon>
        <taxon>Arundinoideae</taxon>
        <taxon>Arundineae</taxon>
        <taxon>Arundo</taxon>
    </lineage>
</organism>
<keyword evidence="1" id="KW-1133">Transmembrane helix</keyword>
<protein>
    <submittedName>
        <fullName evidence="2">Uncharacterized protein</fullName>
    </submittedName>
</protein>
<feature type="transmembrane region" description="Helical" evidence="1">
    <location>
        <begin position="63"/>
        <end position="86"/>
    </location>
</feature>
<accession>A0A0A9DTK7</accession>